<gene>
    <name evidence="1" type="ORF">Tci_880471</name>
</gene>
<name>A0A699TD73_TANCI</name>
<proteinExistence type="predicted"/>
<organism evidence="1">
    <name type="scientific">Tanacetum cinerariifolium</name>
    <name type="common">Dalmatian daisy</name>
    <name type="synonym">Chrysanthemum cinerariifolium</name>
    <dbReference type="NCBI Taxonomy" id="118510"/>
    <lineage>
        <taxon>Eukaryota</taxon>
        <taxon>Viridiplantae</taxon>
        <taxon>Streptophyta</taxon>
        <taxon>Embryophyta</taxon>
        <taxon>Tracheophyta</taxon>
        <taxon>Spermatophyta</taxon>
        <taxon>Magnoliopsida</taxon>
        <taxon>eudicotyledons</taxon>
        <taxon>Gunneridae</taxon>
        <taxon>Pentapetalae</taxon>
        <taxon>asterids</taxon>
        <taxon>campanulids</taxon>
        <taxon>Asterales</taxon>
        <taxon>Asteraceae</taxon>
        <taxon>Asteroideae</taxon>
        <taxon>Anthemideae</taxon>
        <taxon>Anthemidinae</taxon>
        <taxon>Tanacetum</taxon>
    </lineage>
</organism>
<sequence length="131" mass="14411">MVKGKRAKVSMVTYRDDSLWSMIRDVATFMTLHGKADTVTGLKHNFTGINTFGVPIMSKEVLIGLVEKTKAGALDDVISRLTTTAHSDDTPSEEPNRDIIANTSLNLSDLKFTSNVVDAYPNSMNFKETTI</sequence>
<dbReference type="EMBL" id="BKCJ011238887">
    <property type="protein sequence ID" value="GFD08502.1"/>
    <property type="molecule type" value="Genomic_DNA"/>
</dbReference>
<dbReference type="AlphaFoldDB" id="A0A699TD73"/>
<accession>A0A699TD73</accession>
<protein>
    <submittedName>
        <fullName evidence="1">Uncharacterized protein</fullName>
    </submittedName>
</protein>
<evidence type="ECO:0000313" key="1">
    <source>
        <dbReference type="EMBL" id="GFD08502.1"/>
    </source>
</evidence>
<feature type="non-terminal residue" evidence="1">
    <location>
        <position position="131"/>
    </location>
</feature>
<comment type="caution">
    <text evidence="1">The sequence shown here is derived from an EMBL/GenBank/DDBJ whole genome shotgun (WGS) entry which is preliminary data.</text>
</comment>
<reference evidence="1" key="1">
    <citation type="journal article" date="2019" name="Sci. Rep.">
        <title>Draft genome of Tanacetum cinerariifolium, the natural source of mosquito coil.</title>
        <authorList>
            <person name="Yamashiro T."/>
            <person name="Shiraishi A."/>
            <person name="Satake H."/>
            <person name="Nakayama K."/>
        </authorList>
    </citation>
    <scope>NUCLEOTIDE SEQUENCE</scope>
</reference>